<keyword evidence="21" id="KW-1185">Reference proteome</keyword>
<evidence type="ECO:0000259" key="19">
    <source>
        <dbReference type="Pfam" id="PF06883"/>
    </source>
</evidence>
<feature type="domain" description="DNA-directed RNA polymerase subunit 2 hybrid-binding" evidence="14">
    <location>
        <begin position="534"/>
        <end position="887"/>
    </location>
</feature>
<dbReference type="Proteomes" id="UP001430953">
    <property type="component" value="Unassembled WGS sequence"/>
</dbReference>
<evidence type="ECO:0000313" key="20">
    <source>
        <dbReference type="EMBL" id="KAL0131427.1"/>
    </source>
</evidence>
<dbReference type="InterPro" id="IPR007641">
    <property type="entry name" value="RNA_pol_Rpb2_7"/>
</dbReference>
<dbReference type="GO" id="GO:0000428">
    <property type="term" value="C:DNA-directed RNA polymerase complex"/>
    <property type="evidence" value="ECO:0007669"/>
    <property type="project" value="UniProtKB-KW"/>
</dbReference>
<dbReference type="Gene3D" id="3.90.1800.10">
    <property type="entry name" value="RNA polymerase alpha subunit dimerisation domain"/>
    <property type="match status" value="1"/>
</dbReference>
<evidence type="ECO:0000256" key="1">
    <source>
        <dbReference type="ARBA" id="ARBA00004604"/>
    </source>
</evidence>
<dbReference type="InterPro" id="IPR007121">
    <property type="entry name" value="RNA_pol_bsu_CS"/>
</dbReference>
<keyword evidence="10" id="KW-0539">Nucleus</keyword>
<dbReference type="GO" id="GO:0003899">
    <property type="term" value="F:DNA-directed RNA polymerase activity"/>
    <property type="evidence" value="ECO:0007669"/>
    <property type="project" value="UniProtKB-EC"/>
</dbReference>
<keyword evidence="7" id="KW-0863">Zinc-finger</keyword>
<evidence type="ECO:0000313" key="21">
    <source>
        <dbReference type="Proteomes" id="UP001430953"/>
    </source>
</evidence>
<dbReference type="CDD" id="cd00653">
    <property type="entry name" value="RNA_pol_B_RPB2"/>
    <property type="match status" value="1"/>
</dbReference>
<dbReference type="AlphaFoldDB" id="A0AAW2GW71"/>
<dbReference type="FunFam" id="3.90.1100.10:FF:000016">
    <property type="entry name" value="DNA-directed RNA polymerase subunit beta"/>
    <property type="match status" value="1"/>
</dbReference>
<dbReference type="Gene3D" id="3.90.1100.10">
    <property type="match status" value="1"/>
</dbReference>
<dbReference type="InterPro" id="IPR009674">
    <property type="entry name" value="Rpa2_dom_4"/>
</dbReference>
<comment type="similarity">
    <text evidence="2 12">Belongs to the RNA polymerase beta chain family.</text>
</comment>
<accession>A0AAW2GW71</accession>
<dbReference type="PANTHER" id="PTHR20856">
    <property type="entry name" value="DNA-DIRECTED RNA POLYMERASE I SUBUNIT 2"/>
    <property type="match status" value="1"/>
</dbReference>
<keyword evidence="6" id="KW-0479">Metal-binding</keyword>
<dbReference type="Pfam" id="PF04563">
    <property type="entry name" value="RNA_pol_Rpb2_1"/>
    <property type="match status" value="1"/>
</dbReference>
<feature type="domain" description="RNA polymerase beta subunit protrusion" evidence="17">
    <location>
        <begin position="1"/>
        <end position="283"/>
    </location>
</feature>
<dbReference type="GO" id="GO:0005730">
    <property type="term" value="C:nucleolus"/>
    <property type="evidence" value="ECO:0007669"/>
    <property type="project" value="UniProtKB-SubCell"/>
</dbReference>
<proteinExistence type="inferred from homology"/>
<dbReference type="InterPro" id="IPR014724">
    <property type="entry name" value="RNA_pol_RPB2_OB-fold"/>
</dbReference>
<dbReference type="GO" id="GO:0008270">
    <property type="term" value="F:zinc ion binding"/>
    <property type="evidence" value="ECO:0007669"/>
    <property type="project" value="UniProtKB-KW"/>
</dbReference>
<dbReference type="PROSITE" id="PS01166">
    <property type="entry name" value="RNA_POL_BETA"/>
    <property type="match status" value="1"/>
</dbReference>
<evidence type="ECO:0000256" key="3">
    <source>
        <dbReference type="ARBA" id="ARBA00022478"/>
    </source>
</evidence>
<evidence type="ECO:0000256" key="8">
    <source>
        <dbReference type="ARBA" id="ARBA00022833"/>
    </source>
</evidence>
<dbReference type="GO" id="GO:0003677">
    <property type="term" value="F:DNA binding"/>
    <property type="evidence" value="ECO:0007669"/>
    <property type="project" value="InterPro"/>
</dbReference>
<evidence type="ECO:0000259" key="18">
    <source>
        <dbReference type="Pfam" id="PF04565"/>
    </source>
</evidence>
<dbReference type="Gene3D" id="2.40.270.10">
    <property type="entry name" value="DNA-directed RNA polymerase, subunit 2, domain 6"/>
    <property type="match status" value="1"/>
</dbReference>
<dbReference type="EMBL" id="JADYXP020000002">
    <property type="protein sequence ID" value="KAL0131427.1"/>
    <property type="molecule type" value="Genomic_DNA"/>
</dbReference>
<evidence type="ECO:0000259" key="15">
    <source>
        <dbReference type="Pfam" id="PF04560"/>
    </source>
</evidence>
<evidence type="ECO:0000259" key="16">
    <source>
        <dbReference type="Pfam" id="PF04561"/>
    </source>
</evidence>
<dbReference type="Pfam" id="PF06883">
    <property type="entry name" value="RNA_pol_Rpa2_4"/>
    <property type="match status" value="1"/>
</dbReference>
<dbReference type="InterPro" id="IPR007642">
    <property type="entry name" value="RNA_pol_Rpb2_2"/>
</dbReference>
<dbReference type="InterPro" id="IPR007120">
    <property type="entry name" value="DNA-dir_RNAP_su2_dom"/>
</dbReference>
<dbReference type="FunFam" id="3.90.1800.10:FF:000004">
    <property type="entry name" value="DNA-directed RNA polymerase subunit beta"/>
    <property type="match status" value="1"/>
</dbReference>
<dbReference type="Pfam" id="PF00562">
    <property type="entry name" value="RNA_pol_Rpb2_6"/>
    <property type="match status" value="1"/>
</dbReference>
<organism evidence="20 21">
    <name type="scientific">Cardiocondyla obscurior</name>
    <dbReference type="NCBI Taxonomy" id="286306"/>
    <lineage>
        <taxon>Eukaryota</taxon>
        <taxon>Metazoa</taxon>
        <taxon>Ecdysozoa</taxon>
        <taxon>Arthropoda</taxon>
        <taxon>Hexapoda</taxon>
        <taxon>Insecta</taxon>
        <taxon>Pterygota</taxon>
        <taxon>Neoptera</taxon>
        <taxon>Endopterygota</taxon>
        <taxon>Hymenoptera</taxon>
        <taxon>Apocrita</taxon>
        <taxon>Aculeata</taxon>
        <taxon>Formicoidea</taxon>
        <taxon>Formicidae</taxon>
        <taxon>Myrmicinae</taxon>
        <taxon>Cardiocondyla</taxon>
    </lineage>
</organism>
<dbReference type="Pfam" id="PF04561">
    <property type="entry name" value="RNA_pol_Rpb2_2"/>
    <property type="match status" value="1"/>
</dbReference>
<evidence type="ECO:0000256" key="4">
    <source>
        <dbReference type="ARBA" id="ARBA00022679"/>
    </source>
</evidence>
<dbReference type="InterPro" id="IPR037034">
    <property type="entry name" value="RNA_pol_Rpb2_2_sf"/>
</dbReference>
<evidence type="ECO:0000259" key="14">
    <source>
        <dbReference type="Pfam" id="PF00562"/>
    </source>
</evidence>
<dbReference type="SUPFAM" id="SSF64484">
    <property type="entry name" value="beta and beta-prime subunits of DNA dependent RNA-polymerase"/>
    <property type="match status" value="1"/>
</dbReference>
<keyword evidence="8" id="KW-0862">Zinc</keyword>
<dbReference type="Pfam" id="PF04560">
    <property type="entry name" value="RNA_pol_Rpb2_7"/>
    <property type="match status" value="1"/>
</dbReference>
<dbReference type="GO" id="GO:0006351">
    <property type="term" value="P:DNA-templated transcription"/>
    <property type="evidence" value="ECO:0007669"/>
    <property type="project" value="InterPro"/>
</dbReference>
<keyword evidence="3 13" id="KW-0240">DNA-directed RNA polymerase</keyword>
<dbReference type="InterPro" id="IPR007644">
    <property type="entry name" value="RNA_pol_bsu_protrusion"/>
</dbReference>
<keyword evidence="4 13" id="KW-0808">Transferase</keyword>
<comment type="function">
    <text evidence="13">DNA-dependent RNA polymerase catalyzes the transcription of DNA into RNA using the four ribonucleoside triphosphates as substrates.</text>
</comment>
<evidence type="ECO:0000259" key="17">
    <source>
        <dbReference type="Pfam" id="PF04563"/>
    </source>
</evidence>
<dbReference type="GO" id="GO:0032549">
    <property type="term" value="F:ribonucleoside binding"/>
    <property type="evidence" value="ECO:0007669"/>
    <property type="project" value="InterPro"/>
</dbReference>
<reference evidence="20 21" key="1">
    <citation type="submission" date="2023-03" db="EMBL/GenBank/DDBJ databases">
        <title>High recombination rates correlate with genetic variation in Cardiocondyla obscurior ants.</title>
        <authorList>
            <person name="Errbii M."/>
        </authorList>
    </citation>
    <scope>NUCLEOTIDE SEQUENCE [LARGE SCALE GENOMIC DNA]</scope>
    <source>
        <strain evidence="20">Alpha-2009</strain>
        <tissue evidence="20">Whole body</tissue>
    </source>
</reference>
<keyword evidence="9 13" id="KW-0804">Transcription</keyword>
<name>A0AAW2GW71_9HYME</name>
<feature type="domain" description="RNA polymerase Rpb2" evidence="18">
    <location>
        <begin position="320"/>
        <end position="384"/>
    </location>
</feature>
<protein>
    <recommendedName>
        <fullName evidence="13">DNA-directed RNA polymerase subunit beta</fullName>
        <ecNumber evidence="13">2.7.7.6</ecNumber>
    </recommendedName>
</protein>
<dbReference type="InterPro" id="IPR007645">
    <property type="entry name" value="RNA_pol_Rpb2_3"/>
</dbReference>
<dbReference type="Gene3D" id="3.90.1110.10">
    <property type="entry name" value="RNA polymerase Rpb2, domain 2"/>
    <property type="match status" value="1"/>
</dbReference>
<evidence type="ECO:0000256" key="12">
    <source>
        <dbReference type="RuleBase" id="RU000434"/>
    </source>
</evidence>
<comment type="subcellular location">
    <subcellularLocation>
        <location evidence="1">Nucleus</location>
        <location evidence="1">Nucleolus</location>
    </subcellularLocation>
</comment>
<evidence type="ECO:0000256" key="2">
    <source>
        <dbReference type="ARBA" id="ARBA00006835"/>
    </source>
</evidence>
<dbReference type="InterPro" id="IPR037033">
    <property type="entry name" value="DNA-dir_RNAP_su2_hyb_sf"/>
</dbReference>
<evidence type="ECO:0000256" key="13">
    <source>
        <dbReference type="RuleBase" id="RU363031"/>
    </source>
</evidence>
<evidence type="ECO:0000256" key="5">
    <source>
        <dbReference type="ARBA" id="ARBA00022695"/>
    </source>
</evidence>
<feature type="domain" description="RNA polymerase Rpb2" evidence="15">
    <location>
        <begin position="889"/>
        <end position="983"/>
    </location>
</feature>
<evidence type="ECO:0000256" key="11">
    <source>
        <dbReference type="ARBA" id="ARBA00047768"/>
    </source>
</evidence>
<evidence type="ECO:0000256" key="10">
    <source>
        <dbReference type="ARBA" id="ARBA00023242"/>
    </source>
</evidence>
<comment type="catalytic activity">
    <reaction evidence="11">
        <text>RNA(n) + a ribonucleoside 5'-triphosphate = RNA(n+1) + diphosphate</text>
        <dbReference type="Rhea" id="RHEA:21248"/>
        <dbReference type="Rhea" id="RHEA-COMP:14527"/>
        <dbReference type="Rhea" id="RHEA-COMP:17342"/>
        <dbReference type="ChEBI" id="CHEBI:33019"/>
        <dbReference type="ChEBI" id="CHEBI:61557"/>
        <dbReference type="ChEBI" id="CHEBI:140395"/>
        <dbReference type="EC" id="2.7.7.6"/>
    </reaction>
    <physiologicalReaction direction="left-to-right" evidence="11">
        <dbReference type="Rhea" id="RHEA:21249"/>
    </physiologicalReaction>
</comment>
<dbReference type="Pfam" id="PF04565">
    <property type="entry name" value="RNA_pol_Rpb2_3"/>
    <property type="match status" value="1"/>
</dbReference>
<feature type="domain" description="DNA-directed RNA polymerase I subunit RPA2" evidence="19">
    <location>
        <begin position="427"/>
        <end position="484"/>
    </location>
</feature>
<dbReference type="FunFam" id="2.40.270.10:FF:000011">
    <property type="entry name" value="DNA-directed RNA polymerase subunit beta"/>
    <property type="match status" value="1"/>
</dbReference>
<feature type="domain" description="RNA polymerase Rpb2" evidence="16">
    <location>
        <begin position="47"/>
        <end position="235"/>
    </location>
</feature>
<keyword evidence="5 13" id="KW-0548">Nucleotidyltransferase</keyword>
<evidence type="ECO:0000256" key="7">
    <source>
        <dbReference type="ARBA" id="ARBA00022771"/>
    </source>
</evidence>
<sequence length="987" mass="112521">MVKSNRCHLNKMSPNELVTHGEHEEEWGGYFVIKGLERLIRMLIMTRRNYPIAIKRPIWKGRGEQFSEFGIYLRCVREDNTAINNTLHYVIDGSAKFAFTYKKATYYVPLILMLKCLIDVTDLYIYKALIAGCEDDLYYNNSVMNMLRSVHEENLHWHEQCKAYIGNIFKVKFIDLPADATDIDVCNYIIKHCVAIHLDEPIDKFHLLVFMTKKLFAFANNKCAVEGVDSVMMQECLVGGHLYLQVLKEKLSSWLVGVKLQILKRAKSAGNRYTLNMQEMLNVTKFRSNIDSQMEHFLSCGNIKSSSGLGLMQSTGLTIVVENINRMRYMSHFRAIHRGAFFQDMRTTEARQLLPDAWGFICPIHTPDGTPCGLLNHLTMNCIVTKHPASKLKAAIPAILIDLGMIPISIADDWRNSYNVMLDGKLIGLIEDKIINKLVYKLRLLKIKGEEIPSTLEIAMVPKKKIPAQYPGLFLFTNAARMMRPVINLATQQIELIGTFEQVYMDICVIPEEAYEGLTTHQEISSTTIFSNLANLIPMPDCNQSPRNMYQCQMGKQTMGTPCHNWQQQSQTKLYRLQTPAAPLFRPVHYDNINMDDFAMGTNAIIAVISYTGYDMEDAMVINKSSFERGFGHGTIYKSEFVDLNDKKSYFARDPEKPELLKTIDVDGLPMPGIIIKEGDPYYCYFDSDNAQYVIGRYKSTENAYVDTVKLCGTLNSQDSRRACITFRIPRNPTVGDKFASRAGQKGILSRLYPVEDLPFTETGMVPDIIFNPHGFPSRMTIAMMIEVMAGKSAAIHGLVHDATPFRFNEDNTAIDYFGKLLELGGYNYYGNERMYSGIYGCEMTASIFFGVVHYQRLRHMVSDKWQVRSTGPIDMLTRQPIKGRRRGGGIRFGEMERDALISHGCSYLLQDRLFHCSDKMTTLACLKCGSLLGPEVIVTSRYDEKKCRLCGEEDMVDEIEIPYIFRFLVVQLASCNINVKLKFRRV</sequence>
<comment type="caution">
    <text evidence="20">The sequence shown here is derived from an EMBL/GenBank/DDBJ whole genome shotgun (WGS) entry which is preliminary data.</text>
</comment>
<evidence type="ECO:0000256" key="9">
    <source>
        <dbReference type="ARBA" id="ARBA00023163"/>
    </source>
</evidence>
<evidence type="ECO:0000256" key="6">
    <source>
        <dbReference type="ARBA" id="ARBA00022723"/>
    </source>
</evidence>
<dbReference type="InterPro" id="IPR015712">
    <property type="entry name" value="DNA-dir_RNA_pol_su2"/>
</dbReference>
<gene>
    <name evidence="20" type="ORF">PUN28_002748</name>
</gene>
<dbReference type="Gene3D" id="2.40.50.150">
    <property type="match status" value="1"/>
</dbReference>
<dbReference type="EC" id="2.7.7.6" evidence="13"/>